<dbReference type="Gramene" id="Psat07G0181300-T1">
    <property type="protein sequence ID" value="KAI5384960.1"/>
    <property type="gene ID" value="KIW84_071813"/>
</dbReference>
<accession>A0A9D4VJN7</accession>
<evidence type="ECO:0000313" key="1">
    <source>
        <dbReference type="EMBL" id="KAI5384960.1"/>
    </source>
</evidence>
<organism evidence="1 2">
    <name type="scientific">Pisum sativum</name>
    <name type="common">Garden pea</name>
    <name type="synonym">Lathyrus oleraceus</name>
    <dbReference type="NCBI Taxonomy" id="3888"/>
    <lineage>
        <taxon>Eukaryota</taxon>
        <taxon>Viridiplantae</taxon>
        <taxon>Streptophyta</taxon>
        <taxon>Embryophyta</taxon>
        <taxon>Tracheophyta</taxon>
        <taxon>Spermatophyta</taxon>
        <taxon>Magnoliopsida</taxon>
        <taxon>eudicotyledons</taxon>
        <taxon>Gunneridae</taxon>
        <taxon>Pentapetalae</taxon>
        <taxon>rosids</taxon>
        <taxon>fabids</taxon>
        <taxon>Fabales</taxon>
        <taxon>Fabaceae</taxon>
        <taxon>Papilionoideae</taxon>
        <taxon>50 kb inversion clade</taxon>
        <taxon>NPAAA clade</taxon>
        <taxon>Hologalegina</taxon>
        <taxon>IRL clade</taxon>
        <taxon>Fabeae</taxon>
        <taxon>Lathyrus</taxon>
    </lineage>
</organism>
<proteinExistence type="predicted"/>
<keyword evidence="2" id="KW-1185">Reference proteome</keyword>
<dbReference type="AlphaFoldDB" id="A0A9D4VJN7"/>
<name>A0A9D4VJN7_PEA</name>
<comment type="caution">
    <text evidence="1">The sequence shown here is derived from an EMBL/GenBank/DDBJ whole genome shotgun (WGS) entry which is preliminary data.</text>
</comment>
<reference evidence="1 2" key="1">
    <citation type="journal article" date="2022" name="Nat. Genet.">
        <title>Improved pea reference genome and pan-genome highlight genomic features and evolutionary characteristics.</title>
        <authorList>
            <person name="Yang T."/>
            <person name="Liu R."/>
            <person name="Luo Y."/>
            <person name="Hu S."/>
            <person name="Wang D."/>
            <person name="Wang C."/>
            <person name="Pandey M.K."/>
            <person name="Ge S."/>
            <person name="Xu Q."/>
            <person name="Li N."/>
            <person name="Li G."/>
            <person name="Huang Y."/>
            <person name="Saxena R.K."/>
            <person name="Ji Y."/>
            <person name="Li M."/>
            <person name="Yan X."/>
            <person name="He Y."/>
            <person name="Liu Y."/>
            <person name="Wang X."/>
            <person name="Xiang C."/>
            <person name="Varshney R.K."/>
            <person name="Ding H."/>
            <person name="Gao S."/>
            <person name="Zong X."/>
        </authorList>
    </citation>
    <scope>NUCLEOTIDE SEQUENCE [LARGE SCALE GENOMIC DNA]</scope>
    <source>
        <strain evidence="1 2">cv. Zhongwan 6</strain>
    </source>
</reference>
<protein>
    <submittedName>
        <fullName evidence="1">Uncharacterized protein</fullName>
    </submittedName>
</protein>
<sequence length="147" mass="17153">MMLDVIPTKDNLRTSFYDAKRFVSKLGLEVRKIDYCINGCMLFYDNEFGTNDGALEECKFCKSPRYQVRIKDVEDHEEQENPVADPDEHLVVDGRHIIRPEGSSFTLSRPVAKGINRFIQLMYKKVWKSFGELTSGEKDEWFDKFKA</sequence>
<dbReference type="EMBL" id="JAMSHJ010000007">
    <property type="protein sequence ID" value="KAI5384960.1"/>
    <property type="molecule type" value="Genomic_DNA"/>
</dbReference>
<gene>
    <name evidence="1" type="ORF">KIW84_071813</name>
</gene>
<dbReference type="Proteomes" id="UP001058974">
    <property type="component" value="Chromosome 7"/>
</dbReference>
<evidence type="ECO:0000313" key="2">
    <source>
        <dbReference type="Proteomes" id="UP001058974"/>
    </source>
</evidence>